<name>A0A2R3Z850_9FLAO</name>
<evidence type="ECO:0000259" key="2">
    <source>
        <dbReference type="Pfam" id="PF07584"/>
    </source>
</evidence>
<dbReference type="PANTHER" id="PTHR37464:SF1">
    <property type="entry name" value="BLL2463 PROTEIN"/>
    <property type="match status" value="1"/>
</dbReference>
<dbReference type="Proteomes" id="UP000241507">
    <property type="component" value="Chromosome"/>
</dbReference>
<keyword evidence="1" id="KW-0472">Membrane</keyword>
<dbReference type="NCBIfam" id="TIGR02226">
    <property type="entry name" value="two_anch"/>
    <property type="match status" value="1"/>
</dbReference>
<evidence type="ECO:0000313" key="3">
    <source>
        <dbReference type="EMBL" id="AVR46451.1"/>
    </source>
</evidence>
<dbReference type="InterPro" id="IPR011933">
    <property type="entry name" value="Double_TM_dom"/>
</dbReference>
<protein>
    <recommendedName>
        <fullName evidence="2">Aerotolerance regulator N-terminal domain-containing protein</fullName>
    </recommendedName>
</protein>
<dbReference type="InterPro" id="IPR024163">
    <property type="entry name" value="Aerotolerance_reg_N"/>
</dbReference>
<keyword evidence="4" id="KW-1185">Reference proteome</keyword>
<sequence>MRNLFADMHFLHPELLYAFFLLLIPLIVHLFRLRRFQKEDFTNVKFLKKVIQETRKSSRLKKFLVLFSRMLLLACIIIAFAQPYIPHGPASSREPKRLVFLDNSFSMQAPLNDVTLLKNSLNRLYESLGENLQFDLFTNDREYFNLSASQLKKELQNVNFTQERYDFRQLRLKAENYFRKYPNSKKEFILISDFQQNLEIPTELPKDSISYTFLAQTPGDFFNSSIDTAYIASSDPESINLKFGLSASGNSEEDFAVSVYDGDRLLGRNTVNFSEEQNTEIQFRLQNEKINNGIIKIEDSGLLYDNRLFFNIGEKQPVKVVVISDAPASFLEKIYTKPEFEISVFSPTRIDFNQLNSANLVILSEVENISASLLNNLKNIHKSGTSLIIIPPEKAENYASLLNNLGFPDFGEIVPADKLITEIEFDHPLLSDVFEDRVENFEYPKVSKSFPFNSGNPVLRFADGSPFLSANNNVFIFTAPLNRENSNFLNSPLVVPVFYSIGLQSFKTNDLYYLSNTQNNIDIPVKIENDHVLHLVKNDLDLIPQQQNFSNKLEILIPSENLPAGNYKLINNENETGTLSFNYGREESKLKYASLQNLKNARVKKDINDYFSAAIASSHITLLWKWFVIFALIFLAIEMLLLKFLK</sequence>
<feature type="transmembrane region" description="Helical" evidence="1">
    <location>
        <begin position="623"/>
        <end position="642"/>
    </location>
</feature>
<organism evidence="3 4">
    <name type="scientific">Christiangramia fulva</name>
    <dbReference type="NCBI Taxonomy" id="2126553"/>
    <lineage>
        <taxon>Bacteria</taxon>
        <taxon>Pseudomonadati</taxon>
        <taxon>Bacteroidota</taxon>
        <taxon>Flavobacteriia</taxon>
        <taxon>Flavobacteriales</taxon>
        <taxon>Flavobacteriaceae</taxon>
        <taxon>Christiangramia</taxon>
    </lineage>
</organism>
<dbReference type="Pfam" id="PF07584">
    <property type="entry name" value="BatA"/>
    <property type="match status" value="1"/>
</dbReference>
<feature type="domain" description="Aerotolerance regulator N-terminal" evidence="2">
    <location>
        <begin position="8"/>
        <end position="83"/>
    </location>
</feature>
<dbReference type="AlphaFoldDB" id="A0A2R3Z850"/>
<dbReference type="PANTHER" id="PTHR37464">
    <property type="entry name" value="BLL2463 PROTEIN"/>
    <property type="match status" value="1"/>
</dbReference>
<keyword evidence="1" id="KW-0812">Transmembrane</keyword>
<gene>
    <name evidence="3" type="ORF">C7S20_14920</name>
</gene>
<accession>A0A2R3Z850</accession>
<keyword evidence="1" id="KW-1133">Transmembrane helix</keyword>
<feature type="transmembrane region" description="Helical" evidence="1">
    <location>
        <begin position="15"/>
        <end position="33"/>
    </location>
</feature>
<proteinExistence type="predicted"/>
<reference evidence="4" key="1">
    <citation type="submission" date="2018-03" db="EMBL/GenBank/DDBJ databases">
        <title>Gramella fulva sp. nov., isolated from a dry surface of tidal flat.</title>
        <authorList>
            <person name="Hwang S.H."/>
            <person name="Hwang W.M."/>
            <person name="Kang K."/>
            <person name="Ahn T.-Y."/>
        </authorList>
    </citation>
    <scope>NUCLEOTIDE SEQUENCE [LARGE SCALE GENOMIC DNA]</scope>
    <source>
        <strain evidence="4">SH35</strain>
    </source>
</reference>
<evidence type="ECO:0000256" key="1">
    <source>
        <dbReference type="SAM" id="Phobius"/>
    </source>
</evidence>
<feature type="transmembrane region" description="Helical" evidence="1">
    <location>
        <begin position="63"/>
        <end position="85"/>
    </location>
</feature>
<evidence type="ECO:0000313" key="4">
    <source>
        <dbReference type="Proteomes" id="UP000241507"/>
    </source>
</evidence>
<dbReference type="EMBL" id="CP028136">
    <property type="protein sequence ID" value="AVR46451.1"/>
    <property type="molecule type" value="Genomic_DNA"/>
</dbReference>
<dbReference type="KEGG" id="grs:C7S20_14920"/>